<gene>
    <name evidence="1" type="ORF">LAU_0253</name>
</gene>
<organism evidence="1 2">
    <name type="scientific">Lausannevirus</name>
    <dbReference type="NCBI Taxonomy" id="999883"/>
    <lineage>
        <taxon>Viruses</taxon>
        <taxon>Varidnaviria</taxon>
        <taxon>Bamfordvirae</taxon>
        <taxon>Nucleocytoviricota</taxon>
        <taxon>Megaviricetes</taxon>
        <taxon>Pimascovirales</taxon>
        <taxon>Pimascovirales incertae sedis</taxon>
        <taxon>Marseilleviridae</taxon>
        <taxon>Losannavirus</taxon>
        <taxon>Losannavirus lausannense</taxon>
    </lineage>
</organism>
<dbReference type="EMBL" id="HQ113105">
    <property type="protein sequence ID" value="AEA07104.1"/>
    <property type="molecule type" value="Genomic_DNA"/>
</dbReference>
<dbReference type="RefSeq" id="YP_004347216.1">
    <property type="nucleotide sequence ID" value="NC_015326.1"/>
</dbReference>
<accession>F2WLI1</accession>
<evidence type="ECO:0000313" key="2">
    <source>
        <dbReference type="Proteomes" id="UP000203366"/>
    </source>
</evidence>
<proteinExistence type="predicted"/>
<dbReference type="GeneID" id="10399836"/>
<dbReference type="KEGG" id="vg:10399836"/>
<protein>
    <submittedName>
        <fullName evidence="1">Uncharacterized protein</fullName>
    </submittedName>
</protein>
<reference evidence="1 2" key="1">
    <citation type="journal article" date="2011" name="Environ. Microbiol.">
        <title>Lausannevirus, a giant amoebal virus encoding histone doublets.</title>
        <authorList>
            <person name="Thomas V."/>
            <person name="Bertelli C."/>
            <person name="Collyn F."/>
            <person name="Casson N."/>
            <person name="Telenti A."/>
            <person name="Goesmann A."/>
            <person name="Croxatto A."/>
            <person name="Greub G."/>
        </authorList>
    </citation>
    <scope>NUCLEOTIDE SEQUENCE [LARGE SCALE GENOMIC DNA]</scope>
    <source>
        <strain evidence="1">7715</strain>
    </source>
</reference>
<keyword evidence="2" id="KW-1185">Reference proteome</keyword>
<evidence type="ECO:0000313" key="1">
    <source>
        <dbReference type="EMBL" id="AEA07104.1"/>
    </source>
</evidence>
<dbReference type="Proteomes" id="UP000203366">
    <property type="component" value="Segment"/>
</dbReference>
<sequence>MQKFLRNREVVSHSLISGEFPNPSDFLYYEDKKAWNALKKCYRLPDERKHGKCFRSCHIYEENSEYKLGVLHGDYSIKIPQNSPCNANFVEGKPLKVVMGTSTLEFNDDGQIVRHVCKESCAFYCFPYPRYNEIKWEKLGNDVIISQRKVYSDEWENVVRYVNVLPYSKEDDMTSTVCNIIGLVRRVLRPKPISFTAEKYIVEKGYLCRLKTQPGKRIHVPWVCY</sequence>
<name>F2WLI1_9VIRU</name>
<dbReference type="OrthoDB" id="30201at10239"/>